<evidence type="ECO:0000313" key="3">
    <source>
        <dbReference type="Proteomes" id="UP000192472"/>
    </source>
</evidence>
<protein>
    <submittedName>
        <fullName evidence="2">NADPH:quinone reductase</fullName>
    </submittedName>
</protein>
<dbReference type="SMART" id="SM00829">
    <property type="entry name" value="PKS_ER"/>
    <property type="match status" value="1"/>
</dbReference>
<dbReference type="PANTHER" id="PTHR45033:SF3">
    <property type="entry name" value="DEHYDROGENASE, PUTATIVE (AFU_ORTHOLOGUE AFUA_2G13270)-RELATED"/>
    <property type="match status" value="1"/>
</dbReference>
<dbReference type="SUPFAM" id="SSF51735">
    <property type="entry name" value="NAD(P)-binding Rossmann-fold domains"/>
    <property type="match status" value="1"/>
</dbReference>
<dbReference type="EMBL" id="FWYF01000004">
    <property type="protein sequence ID" value="SMD37854.1"/>
    <property type="molecule type" value="Genomic_DNA"/>
</dbReference>
<dbReference type="InterPro" id="IPR011032">
    <property type="entry name" value="GroES-like_sf"/>
</dbReference>
<evidence type="ECO:0000259" key="1">
    <source>
        <dbReference type="SMART" id="SM00829"/>
    </source>
</evidence>
<name>A0A1W2GMR5_REIFA</name>
<organism evidence="2 3">
    <name type="scientific">Reichenbachiella faecimaris</name>
    <dbReference type="NCBI Taxonomy" id="692418"/>
    <lineage>
        <taxon>Bacteria</taxon>
        <taxon>Pseudomonadati</taxon>
        <taxon>Bacteroidota</taxon>
        <taxon>Cytophagia</taxon>
        <taxon>Cytophagales</taxon>
        <taxon>Reichenbachiellaceae</taxon>
        <taxon>Reichenbachiella</taxon>
    </lineage>
</organism>
<evidence type="ECO:0000313" key="2">
    <source>
        <dbReference type="EMBL" id="SMD37854.1"/>
    </source>
</evidence>
<dbReference type="GO" id="GO:0016491">
    <property type="term" value="F:oxidoreductase activity"/>
    <property type="evidence" value="ECO:0007669"/>
    <property type="project" value="InterPro"/>
</dbReference>
<dbReference type="InterPro" id="IPR036291">
    <property type="entry name" value="NAD(P)-bd_dom_sf"/>
</dbReference>
<dbReference type="Pfam" id="PF00107">
    <property type="entry name" value="ADH_zinc_N"/>
    <property type="match status" value="1"/>
</dbReference>
<reference evidence="2 3" key="1">
    <citation type="submission" date="2017-04" db="EMBL/GenBank/DDBJ databases">
        <authorList>
            <person name="Afonso C.L."/>
            <person name="Miller P.J."/>
            <person name="Scott M.A."/>
            <person name="Spackman E."/>
            <person name="Goraichik I."/>
            <person name="Dimitrov K.M."/>
            <person name="Suarez D.L."/>
            <person name="Swayne D.E."/>
        </authorList>
    </citation>
    <scope>NUCLEOTIDE SEQUENCE [LARGE SCALE GENOMIC DNA]</scope>
    <source>
        <strain evidence="2 3">DSM 26133</strain>
    </source>
</reference>
<dbReference type="OrthoDB" id="9787435at2"/>
<dbReference type="Proteomes" id="UP000192472">
    <property type="component" value="Unassembled WGS sequence"/>
</dbReference>
<proteinExistence type="predicted"/>
<keyword evidence="3" id="KW-1185">Reference proteome</keyword>
<gene>
    <name evidence="2" type="ORF">SAMN04488029_3492</name>
</gene>
<sequence>MKALLLVDESQDKIAIREIEKPSPNKGEVLIQVKAAALNHRDQWCRIGMYPGIKYNTVLGSDGAGIVVEVGEGVNGDWLKKEVIINPNINWGPNEEAQSAEYHILGMPTHGTFAEFVTVPTDRLMQKPSHLDFSEAAALPLGGLTAFRAAFTKGQIREGQKVLVTGIGGGVAQFAFQFALAVGSAVYVTSGSPEKLKQIEKLGAAGGFIYKAEDWTKVALKATGGFDVIIDSAGGSSMNDYLKLIKPGGRLVHYGSTTGAPKNLDMFRLFWSQASIHGSTMGSDKEFVEMVKFVSEYEIRPIVSSTREFDQIISAFDEMHVGSQMGKLVVTF</sequence>
<dbReference type="Pfam" id="PF08240">
    <property type="entry name" value="ADH_N"/>
    <property type="match status" value="1"/>
</dbReference>
<dbReference type="InterPro" id="IPR052711">
    <property type="entry name" value="Zinc_ADH-like"/>
</dbReference>
<accession>A0A1W2GMR5</accession>
<dbReference type="InterPro" id="IPR013149">
    <property type="entry name" value="ADH-like_C"/>
</dbReference>
<dbReference type="RefSeq" id="WP_084374131.1">
    <property type="nucleotide sequence ID" value="NZ_FWYF01000004.1"/>
</dbReference>
<dbReference type="AlphaFoldDB" id="A0A1W2GMR5"/>
<dbReference type="STRING" id="692418.SAMN04488029_3492"/>
<dbReference type="PANTHER" id="PTHR45033">
    <property type="match status" value="1"/>
</dbReference>
<dbReference type="Gene3D" id="3.90.180.10">
    <property type="entry name" value="Medium-chain alcohol dehydrogenases, catalytic domain"/>
    <property type="match status" value="1"/>
</dbReference>
<dbReference type="InterPro" id="IPR020843">
    <property type="entry name" value="ER"/>
</dbReference>
<dbReference type="SUPFAM" id="SSF50129">
    <property type="entry name" value="GroES-like"/>
    <property type="match status" value="1"/>
</dbReference>
<feature type="domain" description="Enoyl reductase (ER)" evidence="1">
    <location>
        <begin position="10"/>
        <end position="330"/>
    </location>
</feature>
<dbReference type="InterPro" id="IPR013154">
    <property type="entry name" value="ADH-like_N"/>
</dbReference>
<dbReference type="Gene3D" id="3.40.50.720">
    <property type="entry name" value="NAD(P)-binding Rossmann-like Domain"/>
    <property type="match status" value="1"/>
</dbReference>